<feature type="non-terminal residue" evidence="1">
    <location>
        <position position="1"/>
    </location>
</feature>
<proteinExistence type="predicted"/>
<accession>A0ACB9WJF5</accession>
<dbReference type="Proteomes" id="UP001057452">
    <property type="component" value="Chromosome 22"/>
</dbReference>
<sequence>AWQGRGFRGSVGAGLPGPGTVGTQWGPVAEAAGSAPEIFAGGPCCLTPLSALTFVVILDEPEVVATASRVSSPSPSPPTTLVGVSQIYSDDTNWDDSAAASCSSRVEPGLTPLPLRLLTCCAA</sequence>
<evidence type="ECO:0000313" key="1">
    <source>
        <dbReference type="EMBL" id="KAI4813252.1"/>
    </source>
</evidence>
<gene>
    <name evidence="1" type="ORF">KUCAC02_024590</name>
</gene>
<keyword evidence="2" id="KW-1185">Reference proteome</keyword>
<reference evidence="1" key="1">
    <citation type="submission" date="2022-05" db="EMBL/GenBank/DDBJ databases">
        <title>Chromosome-level genome of Chaenocephalus aceratus.</title>
        <authorList>
            <person name="Park H."/>
        </authorList>
    </citation>
    <scope>NUCLEOTIDE SEQUENCE</scope>
    <source>
        <strain evidence="1">KU_202001</strain>
    </source>
</reference>
<evidence type="ECO:0000313" key="2">
    <source>
        <dbReference type="Proteomes" id="UP001057452"/>
    </source>
</evidence>
<dbReference type="EMBL" id="CM043806">
    <property type="protein sequence ID" value="KAI4813252.1"/>
    <property type="molecule type" value="Genomic_DNA"/>
</dbReference>
<protein>
    <submittedName>
        <fullName evidence="1">Uncharacterized protein</fullName>
    </submittedName>
</protein>
<feature type="non-terminal residue" evidence="1">
    <location>
        <position position="123"/>
    </location>
</feature>
<comment type="caution">
    <text evidence="1">The sequence shown here is derived from an EMBL/GenBank/DDBJ whole genome shotgun (WGS) entry which is preliminary data.</text>
</comment>
<organism evidence="1 2">
    <name type="scientific">Chaenocephalus aceratus</name>
    <name type="common">Blackfin icefish</name>
    <name type="synonym">Chaenichthys aceratus</name>
    <dbReference type="NCBI Taxonomy" id="36190"/>
    <lineage>
        <taxon>Eukaryota</taxon>
        <taxon>Metazoa</taxon>
        <taxon>Chordata</taxon>
        <taxon>Craniata</taxon>
        <taxon>Vertebrata</taxon>
        <taxon>Euteleostomi</taxon>
        <taxon>Actinopterygii</taxon>
        <taxon>Neopterygii</taxon>
        <taxon>Teleostei</taxon>
        <taxon>Neoteleostei</taxon>
        <taxon>Acanthomorphata</taxon>
        <taxon>Eupercaria</taxon>
        <taxon>Perciformes</taxon>
        <taxon>Notothenioidei</taxon>
        <taxon>Channichthyidae</taxon>
        <taxon>Chaenocephalus</taxon>
    </lineage>
</organism>
<name>A0ACB9WJF5_CHAAC</name>